<sequence length="95" mass="10594">MGFISTFFSFFRTSWGSSTGLTVAAVAVVAVSLEPSFTPPEPELLTDVPSEYYRPSNTFSDSVITSSYGMRHDIEKPFKVIMIPYTYSITDFTLD</sequence>
<organism evidence="1 2">
    <name type="scientific">Petrolisthes manimaculis</name>
    <dbReference type="NCBI Taxonomy" id="1843537"/>
    <lineage>
        <taxon>Eukaryota</taxon>
        <taxon>Metazoa</taxon>
        <taxon>Ecdysozoa</taxon>
        <taxon>Arthropoda</taxon>
        <taxon>Crustacea</taxon>
        <taxon>Multicrustacea</taxon>
        <taxon>Malacostraca</taxon>
        <taxon>Eumalacostraca</taxon>
        <taxon>Eucarida</taxon>
        <taxon>Decapoda</taxon>
        <taxon>Pleocyemata</taxon>
        <taxon>Anomura</taxon>
        <taxon>Galatheoidea</taxon>
        <taxon>Porcellanidae</taxon>
        <taxon>Petrolisthes</taxon>
    </lineage>
</organism>
<keyword evidence="2" id="KW-1185">Reference proteome</keyword>
<evidence type="ECO:0000313" key="1">
    <source>
        <dbReference type="EMBL" id="KAK4315164.1"/>
    </source>
</evidence>
<dbReference type="AlphaFoldDB" id="A0AAE1PX73"/>
<gene>
    <name evidence="1" type="ORF">Pmani_013597</name>
</gene>
<accession>A0AAE1PX73</accession>
<protein>
    <submittedName>
        <fullName evidence="1">Uncharacterized protein</fullName>
    </submittedName>
</protein>
<dbReference type="Proteomes" id="UP001292094">
    <property type="component" value="Unassembled WGS sequence"/>
</dbReference>
<dbReference type="EMBL" id="JAWZYT010001133">
    <property type="protein sequence ID" value="KAK4315164.1"/>
    <property type="molecule type" value="Genomic_DNA"/>
</dbReference>
<name>A0AAE1PX73_9EUCA</name>
<reference evidence="1" key="1">
    <citation type="submission" date="2023-11" db="EMBL/GenBank/DDBJ databases">
        <title>Genome assemblies of two species of porcelain crab, Petrolisthes cinctipes and Petrolisthes manimaculis (Anomura: Porcellanidae).</title>
        <authorList>
            <person name="Angst P."/>
        </authorList>
    </citation>
    <scope>NUCLEOTIDE SEQUENCE</scope>
    <source>
        <strain evidence="1">PB745_02</strain>
        <tissue evidence="1">Gill</tissue>
    </source>
</reference>
<proteinExistence type="predicted"/>
<evidence type="ECO:0000313" key="2">
    <source>
        <dbReference type="Proteomes" id="UP001292094"/>
    </source>
</evidence>
<comment type="caution">
    <text evidence="1">The sequence shown here is derived from an EMBL/GenBank/DDBJ whole genome shotgun (WGS) entry which is preliminary data.</text>
</comment>